<evidence type="ECO:0000256" key="2">
    <source>
        <dbReference type="ARBA" id="ARBA00022448"/>
    </source>
</evidence>
<evidence type="ECO:0000256" key="4">
    <source>
        <dbReference type="ARBA" id="ARBA00022692"/>
    </source>
</evidence>
<dbReference type="AlphaFoldDB" id="A0A419F4S4"/>
<dbReference type="InterPro" id="IPR035906">
    <property type="entry name" value="MetI-like_sf"/>
</dbReference>
<keyword evidence="4 7" id="KW-0812">Transmembrane</keyword>
<dbReference type="PANTHER" id="PTHR43163">
    <property type="entry name" value="DIPEPTIDE TRANSPORT SYSTEM PERMEASE PROTEIN DPPB-RELATED"/>
    <property type="match status" value="1"/>
</dbReference>
<dbReference type="PROSITE" id="PS50928">
    <property type="entry name" value="ABC_TM1"/>
    <property type="match status" value="1"/>
</dbReference>
<evidence type="ECO:0000313" key="9">
    <source>
        <dbReference type="EMBL" id="RJP73442.1"/>
    </source>
</evidence>
<dbReference type="Pfam" id="PF19300">
    <property type="entry name" value="BPD_transp_1_N"/>
    <property type="match status" value="1"/>
</dbReference>
<evidence type="ECO:0000256" key="7">
    <source>
        <dbReference type="RuleBase" id="RU363032"/>
    </source>
</evidence>
<dbReference type="Proteomes" id="UP000285961">
    <property type="component" value="Unassembled WGS sequence"/>
</dbReference>
<comment type="similarity">
    <text evidence="7">Belongs to the binding-protein-dependent transport system permease family.</text>
</comment>
<keyword evidence="2 7" id="KW-0813">Transport</keyword>
<evidence type="ECO:0000256" key="1">
    <source>
        <dbReference type="ARBA" id="ARBA00004651"/>
    </source>
</evidence>
<sequence length="322" mass="35589">MTAYIIRRLLILFPLLLAMSFVAFMFIQLAPGDYFATLRMNPQISDETIRELQAQYHLDKPPLIQYAFWLKNLARLDLGYSISQKQPVAKVISSRLANTLLLSVSAILVTWLVAIPIGIYCAVHQYSIGDKFFSAIAFVGMSLPGFFLALLMLYFLGSKLEFLPTGGLKSWNYEQLSSLRKAGDIALHLVIPTTVLAIGGLASLQRIMRGNMLEVLRMQYITTARAKGLPENRVIYRHALRNALNPMVTIFGFELSSLLSGAALLEIVCGYPGLGQVMLEAVRSQDLFLVMGSMLIGGLLLVLGNLVADVLLAVVDPQVSYQ</sequence>
<comment type="subcellular location">
    <subcellularLocation>
        <location evidence="1 7">Cell membrane</location>
        <topology evidence="1 7">Multi-pass membrane protein</topology>
    </subcellularLocation>
</comment>
<feature type="transmembrane region" description="Helical" evidence="7">
    <location>
        <begin position="243"/>
        <end position="268"/>
    </location>
</feature>
<dbReference type="Gene3D" id="1.10.3720.10">
    <property type="entry name" value="MetI-like"/>
    <property type="match status" value="1"/>
</dbReference>
<evidence type="ECO:0000256" key="5">
    <source>
        <dbReference type="ARBA" id="ARBA00022989"/>
    </source>
</evidence>
<dbReference type="PANTHER" id="PTHR43163:SF6">
    <property type="entry name" value="DIPEPTIDE TRANSPORT SYSTEM PERMEASE PROTEIN DPPB-RELATED"/>
    <property type="match status" value="1"/>
</dbReference>
<keyword evidence="6 7" id="KW-0472">Membrane</keyword>
<evidence type="ECO:0000256" key="6">
    <source>
        <dbReference type="ARBA" id="ARBA00023136"/>
    </source>
</evidence>
<evidence type="ECO:0000256" key="3">
    <source>
        <dbReference type="ARBA" id="ARBA00022475"/>
    </source>
</evidence>
<dbReference type="SUPFAM" id="SSF161098">
    <property type="entry name" value="MetI-like"/>
    <property type="match status" value="1"/>
</dbReference>
<feature type="domain" description="ABC transmembrane type-1" evidence="8">
    <location>
        <begin position="96"/>
        <end position="312"/>
    </location>
</feature>
<feature type="transmembrane region" description="Helical" evidence="7">
    <location>
        <begin position="185"/>
        <end position="204"/>
    </location>
</feature>
<evidence type="ECO:0000313" key="10">
    <source>
        <dbReference type="Proteomes" id="UP000285961"/>
    </source>
</evidence>
<feature type="transmembrane region" description="Helical" evidence="7">
    <location>
        <begin position="288"/>
        <end position="315"/>
    </location>
</feature>
<keyword evidence="3" id="KW-1003">Cell membrane</keyword>
<gene>
    <name evidence="9" type="ORF">C4532_04430</name>
</gene>
<reference evidence="9 10" key="1">
    <citation type="journal article" date="2017" name="ISME J.">
        <title>Energy and carbon metabolisms in a deep terrestrial subsurface fluid microbial community.</title>
        <authorList>
            <person name="Momper L."/>
            <person name="Jungbluth S.P."/>
            <person name="Lee M.D."/>
            <person name="Amend J.P."/>
        </authorList>
    </citation>
    <scope>NUCLEOTIDE SEQUENCE [LARGE SCALE GENOMIC DNA]</scope>
    <source>
        <strain evidence="9">SURF_17</strain>
    </source>
</reference>
<dbReference type="Pfam" id="PF00528">
    <property type="entry name" value="BPD_transp_1"/>
    <property type="match status" value="1"/>
</dbReference>
<dbReference type="InterPro" id="IPR000515">
    <property type="entry name" value="MetI-like"/>
</dbReference>
<keyword evidence="5 7" id="KW-1133">Transmembrane helix</keyword>
<organism evidence="9 10">
    <name type="scientific">Candidatus Abyssobacteria bacterium SURF_17</name>
    <dbReference type="NCBI Taxonomy" id="2093361"/>
    <lineage>
        <taxon>Bacteria</taxon>
        <taxon>Pseudomonadati</taxon>
        <taxon>Candidatus Hydrogenedentota</taxon>
        <taxon>Candidatus Abyssobacteria</taxon>
    </lineage>
</organism>
<evidence type="ECO:0000259" key="8">
    <source>
        <dbReference type="PROSITE" id="PS50928"/>
    </source>
</evidence>
<feature type="transmembrane region" description="Helical" evidence="7">
    <location>
        <begin position="135"/>
        <end position="156"/>
    </location>
</feature>
<dbReference type="InterPro" id="IPR045621">
    <property type="entry name" value="BPD_transp_1_N"/>
</dbReference>
<dbReference type="GO" id="GO:0071916">
    <property type="term" value="F:dipeptide transmembrane transporter activity"/>
    <property type="evidence" value="ECO:0007669"/>
    <property type="project" value="TreeGrafter"/>
</dbReference>
<dbReference type="CDD" id="cd06261">
    <property type="entry name" value="TM_PBP2"/>
    <property type="match status" value="1"/>
</dbReference>
<proteinExistence type="inferred from homology"/>
<accession>A0A419F4S4</accession>
<comment type="caution">
    <text evidence="9">The sequence shown here is derived from an EMBL/GenBank/DDBJ whole genome shotgun (WGS) entry which is preliminary data.</text>
</comment>
<dbReference type="EMBL" id="QZKI01000027">
    <property type="protein sequence ID" value="RJP73442.1"/>
    <property type="molecule type" value="Genomic_DNA"/>
</dbReference>
<name>A0A419F4S4_9BACT</name>
<feature type="transmembrane region" description="Helical" evidence="7">
    <location>
        <begin position="9"/>
        <end position="30"/>
    </location>
</feature>
<dbReference type="GO" id="GO:0005886">
    <property type="term" value="C:plasma membrane"/>
    <property type="evidence" value="ECO:0007669"/>
    <property type="project" value="UniProtKB-SubCell"/>
</dbReference>
<protein>
    <submittedName>
        <fullName evidence="9">ABC transporter permease</fullName>
    </submittedName>
</protein>
<feature type="transmembrane region" description="Helical" evidence="7">
    <location>
        <begin position="100"/>
        <end position="123"/>
    </location>
</feature>